<evidence type="ECO:0000313" key="2">
    <source>
        <dbReference type="Proteomes" id="UP000704762"/>
    </source>
</evidence>
<evidence type="ECO:0000313" key="1">
    <source>
        <dbReference type="EMBL" id="MBM7799149.1"/>
    </source>
</evidence>
<name>A0ABS2RJH2_9ACTN</name>
<comment type="caution">
    <text evidence="1">The sequence shown here is derived from an EMBL/GenBank/DDBJ whole genome shotgun (WGS) entry which is preliminary data.</text>
</comment>
<dbReference type="Proteomes" id="UP000704762">
    <property type="component" value="Unassembled WGS sequence"/>
</dbReference>
<accession>A0ABS2RJH2</accession>
<proteinExistence type="predicted"/>
<sequence>MYRSSEVLDLNQWAVRDALVADPHTHGLTQGPNLSALAAERSALLQALADRAPAAADSRRLRLPRLARLWRAAPVKSPA</sequence>
<keyword evidence="2" id="KW-1185">Reference proteome</keyword>
<dbReference type="EMBL" id="JAFBCF010000001">
    <property type="protein sequence ID" value="MBM7799149.1"/>
    <property type="molecule type" value="Genomic_DNA"/>
</dbReference>
<reference evidence="1 2" key="1">
    <citation type="submission" date="2021-01" db="EMBL/GenBank/DDBJ databases">
        <title>Sequencing the genomes of 1000 actinobacteria strains.</title>
        <authorList>
            <person name="Klenk H.-P."/>
        </authorList>
    </citation>
    <scope>NUCLEOTIDE SEQUENCE [LARGE SCALE GENOMIC DNA]</scope>
    <source>
        <strain evidence="1 2">DSM 18662</strain>
    </source>
</reference>
<gene>
    <name evidence="1" type="ORF">JOE57_002070</name>
</gene>
<protein>
    <submittedName>
        <fullName evidence="1">Uncharacterized protein</fullName>
    </submittedName>
</protein>
<organism evidence="1 2">
    <name type="scientific">Microlunatus panaciterrae</name>
    <dbReference type="NCBI Taxonomy" id="400768"/>
    <lineage>
        <taxon>Bacteria</taxon>
        <taxon>Bacillati</taxon>
        <taxon>Actinomycetota</taxon>
        <taxon>Actinomycetes</taxon>
        <taxon>Propionibacteriales</taxon>
        <taxon>Propionibacteriaceae</taxon>
        <taxon>Microlunatus</taxon>
    </lineage>
</organism>